<dbReference type="Proteomes" id="UP000553209">
    <property type="component" value="Unassembled WGS sequence"/>
</dbReference>
<dbReference type="EMBL" id="JAAXPG010000012">
    <property type="protein sequence ID" value="NKY98910.1"/>
    <property type="molecule type" value="Genomic_DNA"/>
</dbReference>
<dbReference type="Gene3D" id="3.40.50.720">
    <property type="entry name" value="NAD(P)-binding Rossmann-like Domain"/>
    <property type="match status" value="2"/>
</dbReference>
<evidence type="ECO:0000256" key="2">
    <source>
        <dbReference type="ARBA" id="ARBA00023002"/>
    </source>
</evidence>
<dbReference type="InterPro" id="IPR002347">
    <property type="entry name" value="SDR_fam"/>
</dbReference>
<dbReference type="InterPro" id="IPR036291">
    <property type="entry name" value="NAD(P)-bd_dom_sf"/>
</dbReference>
<proteinExistence type="inferred from homology"/>
<keyword evidence="4" id="KW-1185">Reference proteome</keyword>
<dbReference type="CDD" id="cd05233">
    <property type="entry name" value="SDR_c"/>
    <property type="match status" value="1"/>
</dbReference>
<dbReference type="SUPFAM" id="SSF51735">
    <property type="entry name" value="NAD(P)-binding Rossmann-fold domains"/>
    <property type="match status" value="1"/>
</dbReference>
<evidence type="ECO:0000256" key="1">
    <source>
        <dbReference type="ARBA" id="ARBA00006484"/>
    </source>
</evidence>
<protein>
    <submittedName>
        <fullName evidence="3">SDR family oxidoreductase</fullName>
    </submittedName>
</protein>
<evidence type="ECO:0000313" key="4">
    <source>
        <dbReference type="Proteomes" id="UP000553209"/>
    </source>
</evidence>
<dbReference type="GO" id="GO:0016491">
    <property type="term" value="F:oxidoreductase activity"/>
    <property type="evidence" value="ECO:0007669"/>
    <property type="project" value="UniProtKB-KW"/>
</dbReference>
<comment type="similarity">
    <text evidence="1">Belongs to the short-chain dehydrogenases/reductases (SDR) family.</text>
</comment>
<organism evidence="3 4">
    <name type="scientific">Nocardiopsis alborubida</name>
    <dbReference type="NCBI Taxonomy" id="146802"/>
    <lineage>
        <taxon>Bacteria</taxon>
        <taxon>Bacillati</taxon>
        <taxon>Actinomycetota</taxon>
        <taxon>Actinomycetes</taxon>
        <taxon>Streptosporangiales</taxon>
        <taxon>Nocardiopsidaceae</taxon>
        <taxon>Nocardiopsis</taxon>
    </lineage>
</organism>
<dbReference type="Pfam" id="PF13561">
    <property type="entry name" value="adh_short_C2"/>
    <property type="match status" value="2"/>
</dbReference>
<comment type="caution">
    <text evidence="3">The sequence shown here is derived from an EMBL/GenBank/DDBJ whole genome shotgun (WGS) entry which is preliminary data.</text>
</comment>
<keyword evidence="2" id="KW-0560">Oxidoreductase</keyword>
<dbReference type="PANTHER" id="PTHR24321:SF8">
    <property type="entry name" value="ESTRADIOL 17-BETA-DEHYDROGENASE 8-RELATED"/>
    <property type="match status" value="1"/>
</dbReference>
<sequence>MGEAIVRRIGSGRRVLLADRSQAALDRTVAALAESGYDVTAMVTDVSDRASVDRLAEAGAVAGRLAAVVHTAGVSPATAPAADLAGLPAVQALDTPAMAYVLAKRGNQVRVEAAALAWNRLGARVNTVSPGVISTAMARAEAEGETGTSMLGMLEACGIGRMGSTGELAEAVAYLTGVGSRYVTGTDLLIDGGQAAWIRWHMPRSGAGAHAGASR</sequence>
<dbReference type="PANTHER" id="PTHR24321">
    <property type="entry name" value="DEHYDROGENASES, SHORT CHAIN"/>
    <property type="match status" value="1"/>
</dbReference>
<accession>A0A7X6MG44</accession>
<gene>
    <name evidence="3" type="ORF">HGB44_14750</name>
</gene>
<evidence type="ECO:0000313" key="3">
    <source>
        <dbReference type="EMBL" id="NKY98910.1"/>
    </source>
</evidence>
<dbReference type="AlphaFoldDB" id="A0A7X6MG44"/>
<reference evidence="3 4" key="1">
    <citation type="submission" date="2020-04" db="EMBL/GenBank/DDBJ databases">
        <title>MicrobeNet Type strains.</title>
        <authorList>
            <person name="Nicholson A.C."/>
        </authorList>
    </citation>
    <scope>NUCLEOTIDE SEQUENCE [LARGE SCALE GENOMIC DNA]</scope>
    <source>
        <strain evidence="3 4">ATCC 23612</strain>
    </source>
</reference>
<name>A0A7X6MG44_9ACTN</name>